<dbReference type="CDD" id="cd10456">
    <property type="entry name" value="GIY-YIG_UPF0213"/>
    <property type="match status" value="1"/>
</dbReference>
<dbReference type="EMBL" id="CP014143">
    <property type="protein sequence ID" value="AOS98567.1"/>
    <property type="molecule type" value="Genomic_DNA"/>
</dbReference>
<evidence type="ECO:0000259" key="2">
    <source>
        <dbReference type="PROSITE" id="PS50164"/>
    </source>
</evidence>
<dbReference type="PROSITE" id="PS50164">
    <property type="entry name" value="GIY_YIG"/>
    <property type="match status" value="1"/>
</dbReference>
<accession>A0A1C9WBR8</accession>
<keyword evidence="4" id="KW-1185">Reference proteome</keyword>
<dbReference type="KEGG" id="micc:AUP74_03201"/>
<organism evidence="3 4">
    <name type="scientific">Microbulbifer aggregans</name>
    <dbReference type="NCBI Taxonomy" id="1769779"/>
    <lineage>
        <taxon>Bacteria</taxon>
        <taxon>Pseudomonadati</taxon>
        <taxon>Pseudomonadota</taxon>
        <taxon>Gammaproteobacteria</taxon>
        <taxon>Cellvibrionales</taxon>
        <taxon>Microbulbiferaceae</taxon>
        <taxon>Microbulbifer</taxon>
    </lineage>
</organism>
<dbReference type="RefSeq" id="WP_069948417.1">
    <property type="nucleotide sequence ID" value="NZ_CP014143.1"/>
</dbReference>
<dbReference type="Gene3D" id="3.40.1440.10">
    <property type="entry name" value="GIY-YIG endonuclease"/>
    <property type="match status" value="1"/>
</dbReference>
<comment type="similarity">
    <text evidence="1">Belongs to the UPF0213 family.</text>
</comment>
<dbReference type="PATRIC" id="fig|1769779.3.peg.3184"/>
<dbReference type="PANTHER" id="PTHR34477:SF1">
    <property type="entry name" value="UPF0213 PROTEIN YHBQ"/>
    <property type="match status" value="1"/>
</dbReference>
<dbReference type="Pfam" id="PF01541">
    <property type="entry name" value="GIY-YIG"/>
    <property type="match status" value="1"/>
</dbReference>
<dbReference type="Proteomes" id="UP000095672">
    <property type="component" value="Chromosome"/>
</dbReference>
<evidence type="ECO:0000313" key="4">
    <source>
        <dbReference type="Proteomes" id="UP000095672"/>
    </source>
</evidence>
<dbReference type="InterPro" id="IPR050190">
    <property type="entry name" value="UPF0213_domain"/>
</dbReference>
<evidence type="ECO:0000313" key="3">
    <source>
        <dbReference type="EMBL" id="AOS98567.1"/>
    </source>
</evidence>
<dbReference type="InterPro" id="IPR000305">
    <property type="entry name" value="GIY-YIG_endonuc"/>
</dbReference>
<proteinExistence type="inferred from homology"/>
<name>A0A1C9WBR8_9GAMM</name>
<gene>
    <name evidence="3" type="ORF">AUP74_03201</name>
</gene>
<protein>
    <submittedName>
        <fullName evidence="3">GIY-YIG nuclease superfamily protein</fullName>
    </submittedName>
</protein>
<dbReference type="SUPFAM" id="SSF82771">
    <property type="entry name" value="GIY-YIG endonuclease"/>
    <property type="match status" value="1"/>
</dbReference>
<reference evidence="4" key="1">
    <citation type="submission" date="2016-01" db="EMBL/GenBank/DDBJ databases">
        <title>Complete genome sequence of Microbulbifer sp. CCB-MM1, a halophile isolated from Matang Mangrove Forest, Perak.</title>
        <authorList>
            <person name="Moh T.H."/>
            <person name="Dinesh B."/>
            <person name="Lau N.-S."/>
            <person name="Go F."/>
            <person name="Alexander Chong S.-C."/>
        </authorList>
    </citation>
    <scope>NUCLEOTIDE SEQUENCE [LARGE SCALE GENOMIC DNA]</scope>
    <source>
        <strain evidence="4">CCB-MM1</strain>
    </source>
</reference>
<dbReference type="AlphaFoldDB" id="A0A1C9WBR8"/>
<dbReference type="PANTHER" id="PTHR34477">
    <property type="entry name" value="UPF0213 PROTEIN YHBQ"/>
    <property type="match status" value="1"/>
</dbReference>
<evidence type="ECO:0000256" key="1">
    <source>
        <dbReference type="ARBA" id="ARBA00007435"/>
    </source>
</evidence>
<dbReference type="STRING" id="1769779.AUP74_03201"/>
<dbReference type="OrthoDB" id="9797095at2"/>
<feature type="domain" description="GIY-YIG" evidence="2">
    <location>
        <begin position="2"/>
        <end position="79"/>
    </location>
</feature>
<sequence length="94" mass="10477">MSGWFVYLIRTRQGALYTGITRDVERRFAEHSAGGVKAAKALRGRGPLELVFQRALPDKSAALVMEARIKKWNKAQKEALVRGEVELPEAASDH</sequence>
<dbReference type="InterPro" id="IPR035901">
    <property type="entry name" value="GIY-YIG_endonuc_sf"/>
</dbReference>